<evidence type="ECO:0000256" key="6">
    <source>
        <dbReference type="PIRNR" id="PIRNR001084"/>
    </source>
</evidence>
<dbReference type="PANTHER" id="PTHR36447">
    <property type="entry name" value="BETA-GALACTOSIDASE GANA"/>
    <property type="match status" value="1"/>
</dbReference>
<evidence type="ECO:0000256" key="3">
    <source>
        <dbReference type="ARBA" id="ARBA00012756"/>
    </source>
</evidence>
<feature type="binding site" evidence="8">
    <location>
        <position position="308"/>
    </location>
    <ligand>
        <name>substrate</name>
    </ligand>
</feature>
<gene>
    <name evidence="11" type="primary">bgaB</name>
    <name evidence="11" type="ORF">AOLFYP35_00263</name>
</gene>
<dbReference type="Gene3D" id="3.20.20.80">
    <property type="entry name" value="Glycosidases"/>
    <property type="match status" value="1"/>
</dbReference>
<evidence type="ECO:0000259" key="10">
    <source>
        <dbReference type="Pfam" id="PF08532"/>
    </source>
</evidence>
<dbReference type="GO" id="GO:0009341">
    <property type="term" value="C:beta-galactosidase complex"/>
    <property type="evidence" value="ECO:0007669"/>
    <property type="project" value="InterPro"/>
</dbReference>
<dbReference type="Pfam" id="PF08532">
    <property type="entry name" value="Glyco_hydro_42M"/>
    <property type="match status" value="1"/>
</dbReference>
<sequence length="719" mass="79340">MDAISYGGDWNPEQWDKETNRRDIERMVRAGVNLISLGIFSWASLEPEEGRYDLEWLADLIDQLHNAGIGVDLANGTASPPAWMAQRYPQTLPVDSQGVRLGFGSRQQYNPSSELFCRKACELTEAMARRFGDHPGVVMWHISNEYACHTAESFDDESAAAFRRWLVEKYGDIQAINQAWGTAFWSQTYRDIQEIQPPRAMPTFYNPGQMLDWRRFSDYALRSQMEREREVIRRYSDRPITTNFMGTFPLLDYRKWAQLCDIIADDSYPDPADPQAAHEIAWQGDVMRGLGDGAPWLLMEQSPGAVQWRPQNSPKRPGQFLLWTIARLAHGADGILQFQWRQSAKGSETFHAGMVPHSGEDSPIWTDVVSTGQALKSLASITGTRMSARAAVVIDWESEWARHYAIGPISSENPADSWGNFAPAKSWHQSLWEAGIATDVVGVDNDFSSYDLIIIPALFIDYPQMTQALHAAAERGAHIVITAPSGVVDSQLGAILGGYLGSLSDLAGVRVLEHSTLTGPSQGRVYDAREKAANRISSAVSTPAACDWCGIDTDNEALKRTADLLGGAALDLRSGRWAEKIAPAAGLQWQIPGDSTLEGGPECVAYFDGRGGGLDLAGLPALTRRKVGRGSVWYAGADFDALTRSVLLRLWTTYTRIRPVCPDLPEGIEAQEREGFLFILNHSDRAVELAGIVGQDLLSGAECTGHVLLAPRSAMVIER</sequence>
<feature type="active site" description="Nucleophile" evidence="7">
    <location>
        <position position="300"/>
    </location>
</feature>
<dbReference type="Gene3D" id="3.40.50.880">
    <property type="match status" value="1"/>
</dbReference>
<dbReference type="InterPro" id="IPR013738">
    <property type="entry name" value="Beta_galactosidase_Trimer"/>
</dbReference>
<comment type="similarity">
    <text evidence="2 6">Belongs to the glycosyl hydrolase 42 family.</text>
</comment>
<dbReference type="Pfam" id="PF02449">
    <property type="entry name" value="Glyco_hydro_42"/>
    <property type="match status" value="1"/>
</dbReference>
<feature type="binding site" evidence="8">
    <location>
        <position position="144"/>
    </location>
    <ligand>
        <name>substrate</name>
    </ligand>
</feature>
<keyword evidence="5 6" id="KW-0326">Glycosidase</keyword>
<dbReference type="EMBL" id="CACRSM010000002">
    <property type="protein sequence ID" value="VYS77847.1"/>
    <property type="molecule type" value="Genomic_DNA"/>
</dbReference>
<dbReference type="InterPro" id="IPR017853">
    <property type="entry name" value="GH"/>
</dbReference>
<dbReference type="CDD" id="cd03143">
    <property type="entry name" value="A4_beta-galactosidase_middle_domain"/>
    <property type="match status" value="1"/>
</dbReference>
<dbReference type="SUPFAM" id="SSF52317">
    <property type="entry name" value="Class I glutamine amidotransferase-like"/>
    <property type="match status" value="1"/>
</dbReference>
<comment type="catalytic activity">
    <reaction evidence="1 6">
        <text>Hydrolysis of terminal non-reducing beta-D-galactose residues in beta-D-galactosides.</text>
        <dbReference type="EC" id="3.2.1.23"/>
    </reaction>
</comment>
<feature type="domain" description="Glycoside hydrolase family 42 N-terminal" evidence="9">
    <location>
        <begin position="9"/>
        <end position="378"/>
    </location>
</feature>
<dbReference type="Gene3D" id="2.60.40.1180">
    <property type="entry name" value="Golgi alpha-mannosidase II"/>
    <property type="match status" value="1"/>
</dbReference>
<feature type="binding site" evidence="8">
    <location>
        <position position="106"/>
    </location>
    <ligand>
        <name>substrate</name>
    </ligand>
</feature>
<feature type="active site" description="Proton donor" evidence="7">
    <location>
        <position position="145"/>
    </location>
</feature>
<evidence type="ECO:0000259" key="9">
    <source>
        <dbReference type="Pfam" id="PF02449"/>
    </source>
</evidence>
<evidence type="ECO:0000256" key="7">
    <source>
        <dbReference type="PIRSR" id="PIRSR001084-1"/>
    </source>
</evidence>
<dbReference type="InterPro" id="IPR003476">
    <property type="entry name" value="Glyco_hydro_42"/>
</dbReference>
<evidence type="ECO:0000256" key="8">
    <source>
        <dbReference type="PIRSR" id="PIRSR001084-2"/>
    </source>
</evidence>
<evidence type="ECO:0000256" key="2">
    <source>
        <dbReference type="ARBA" id="ARBA00005940"/>
    </source>
</evidence>
<feature type="domain" description="Beta-galactosidase trimerisation" evidence="10">
    <location>
        <begin position="388"/>
        <end position="545"/>
    </location>
</feature>
<name>A0A6N2RAK0_9ACTO</name>
<dbReference type="InterPro" id="IPR029062">
    <property type="entry name" value="Class_I_gatase-like"/>
</dbReference>
<dbReference type="GO" id="GO:0005975">
    <property type="term" value="P:carbohydrate metabolic process"/>
    <property type="evidence" value="ECO:0007669"/>
    <property type="project" value="InterPro"/>
</dbReference>
<evidence type="ECO:0000313" key="11">
    <source>
        <dbReference type="EMBL" id="VYS77847.1"/>
    </source>
</evidence>
<dbReference type="InterPro" id="IPR013780">
    <property type="entry name" value="Glyco_hydro_b"/>
</dbReference>
<evidence type="ECO:0000256" key="1">
    <source>
        <dbReference type="ARBA" id="ARBA00001412"/>
    </source>
</evidence>
<organism evidence="11">
    <name type="scientific">Schaalia odontolytica</name>
    <dbReference type="NCBI Taxonomy" id="1660"/>
    <lineage>
        <taxon>Bacteria</taxon>
        <taxon>Bacillati</taxon>
        <taxon>Actinomycetota</taxon>
        <taxon>Actinomycetes</taxon>
        <taxon>Actinomycetales</taxon>
        <taxon>Actinomycetaceae</taxon>
        <taxon>Schaalia</taxon>
    </lineage>
</organism>
<evidence type="ECO:0000256" key="5">
    <source>
        <dbReference type="ARBA" id="ARBA00023295"/>
    </source>
</evidence>
<reference evidence="11" key="1">
    <citation type="submission" date="2019-11" db="EMBL/GenBank/DDBJ databases">
        <authorList>
            <person name="Feng L."/>
        </authorList>
    </citation>
    <scope>NUCLEOTIDE SEQUENCE</scope>
    <source>
        <strain evidence="11">AodontolyticusLFYP35</strain>
    </source>
</reference>
<dbReference type="PIRSF" id="PIRSF001084">
    <property type="entry name" value="B-galactosidase"/>
    <property type="match status" value="1"/>
</dbReference>
<dbReference type="SUPFAM" id="SSF51445">
    <property type="entry name" value="(Trans)glycosidases"/>
    <property type="match status" value="1"/>
</dbReference>
<evidence type="ECO:0000256" key="4">
    <source>
        <dbReference type="ARBA" id="ARBA00022801"/>
    </source>
</evidence>
<dbReference type="InterPro" id="IPR013529">
    <property type="entry name" value="Glyco_hydro_42_N"/>
</dbReference>
<protein>
    <recommendedName>
        <fullName evidence="3 6">Beta-galactosidase</fullName>
        <shortName evidence="6">Beta-gal</shortName>
        <ecNumber evidence="3 6">3.2.1.23</ecNumber>
    </recommendedName>
</protein>
<proteinExistence type="inferred from homology"/>
<keyword evidence="4 6" id="KW-0378">Hydrolase</keyword>
<accession>A0A6N2RAK0</accession>
<dbReference type="AlphaFoldDB" id="A0A6N2RAK0"/>
<dbReference type="GO" id="GO:0004565">
    <property type="term" value="F:beta-galactosidase activity"/>
    <property type="evidence" value="ECO:0007669"/>
    <property type="project" value="UniProtKB-EC"/>
</dbReference>
<dbReference type="PANTHER" id="PTHR36447:SF1">
    <property type="entry name" value="BETA-GALACTOSIDASE GANA"/>
    <property type="match status" value="1"/>
</dbReference>
<dbReference type="EC" id="3.2.1.23" evidence="3 6"/>